<gene>
    <name evidence="1" type="ORF">C3B54_111198</name>
</gene>
<evidence type="ECO:0000313" key="1">
    <source>
        <dbReference type="EMBL" id="AVG24151.1"/>
    </source>
</evidence>
<accession>A0A2L2BR56</accession>
<dbReference type="RefSeq" id="WP_281256231.1">
    <property type="nucleotide sequence ID" value="NZ_CP026923.1"/>
</dbReference>
<dbReference type="AlphaFoldDB" id="A0A2L2BR56"/>
<reference evidence="1 2" key="1">
    <citation type="submission" date="2018-02" db="EMBL/GenBank/DDBJ databases">
        <title>Complete genome of the streamlined marine actinobacterium Pontimonas salivibrio CL-TW6 adapted to coastal planktonic lifestype.</title>
        <authorList>
            <person name="Cho B.C."/>
            <person name="Hardies S.C."/>
            <person name="Jang G.I."/>
            <person name="Hwang C.Y."/>
        </authorList>
    </citation>
    <scope>NUCLEOTIDE SEQUENCE [LARGE SCALE GENOMIC DNA]</scope>
    <source>
        <strain evidence="1 2">CL-TW6</strain>
    </source>
</reference>
<dbReference type="KEGG" id="psai:C3B54_111198"/>
<dbReference type="EMBL" id="CP026923">
    <property type="protein sequence ID" value="AVG24151.1"/>
    <property type="molecule type" value="Genomic_DNA"/>
</dbReference>
<dbReference type="Proteomes" id="UP000243077">
    <property type="component" value="Chromosome"/>
</dbReference>
<sequence length="123" mass="13929">MGRGRISSVWHINTSRIEGWLSTLAPRGAERLIALLGMLATHGPQLGRPYVGKIVGSRYSNMKELRLTGLEGRQLRVLWCLDSGRHAVMLRAGDKTGQWDSWYSREIPMADAAFDDYRRTNNE</sequence>
<dbReference type="InterPro" id="IPR009241">
    <property type="entry name" value="HigB-like"/>
</dbReference>
<protein>
    <submittedName>
        <fullName evidence="1">HigB2 toxin</fullName>
    </submittedName>
</protein>
<organism evidence="1 2">
    <name type="scientific">Pontimonas salivibrio</name>
    <dbReference type="NCBI Taxonomy" id="1159327"/>
    <lineage>
        <taxon>Bacteria</taxon>
        <taxon>Bacillati</taxon>
        <taxon>Actinomycetota</taxon>
        <taxon>Actinomycetes</taxon>
        <taxon>Micrococcales</taxon>
        <taxon>Microbacteriaceae</taxon>
        <taxon>Pontimonas</taxon>
    </lineage>
</organism>
<keyword evidence="2" id="KW-1185">Reference proteome</keyword>
<proteinExistence type="predicted"/>
<dbReference type="Pfam" id="PF05973">
    <property type="entry name" value="Gp49"/>
    <property type="match status" value="1"/>
</dbReference>
<evidence type="ECO:0000313" key="2">
    <source>
        <dbReference type="Proteomes" id="UP000243077"/>
    </source>
</evidence>
<name>A0A2L2BR56_9MICO</name>